<feature type="region of interest" description="Disordered" evidence="1">
    <location>
        <begin position="268"/>
        <end position="294"/>
    </location>
</feature>
<sequence>MDMPIPWKENTQNSSISRTSLVMCRPVFRRGGSDLDPQGYRWMNGAGILLVSRTSLRSDPERISKVQGKPTSSRRDCQNTCILTIYRSAFTITYHFTTLLRVVVGGCHSLAHQRVTPSLSAPPALGAGCDHGDADHVGVTNVRLLSKVCMMYFLRYMDMRYLSMAACIANGVGRVRGTYLRAATLVCCDRRTIPTWRFSLQETVRSKISTPAGTTIGLKDSEWGQMGVTIMAGTEGWIILAPAATAYAVLPVGVDTIRPEEWKQELPLGNSITSSLPPMGDREGVSDSRQGHNN</sequence>
<gene>
    <name evidence="2" type="ORF">HW555_000395</name>
</gene>
<dbReference type="AlphaFoldDB" id="A0A835GUY6"/>
<evidence type="ECO:0000313" key="2">
    <source>
        <dbReference type="EMBL" id="KAF9424584.1"/>
    </source>
</evidence>
<keyword evidence="3" id="KW-1185">Reference proteome</keyword>
<name>A0A835GUY6_SPOEX</name>
<protein>
    <submittedName>
        <fullName evidence="2">Uncharacterized protein</fullName>
    </submittedName>
</protein>
<dbReference type="EMBL" id="JACKWZ010000002">
    <property type="protein sequence ID" value="KAF9424584.1"/>
    <property type="molecule type" value="Genomic_DNA"/>
</dbReference>
<comment type="caution">
    <text evidence="2">The sequence shown here is derived from an EMBL/GenBank/DDBJ whole genome shotgun (WGS) entry which is preliminary data.</text>
</comment>
<evidence type="ECO:0000313" key="3">
    <source>
        <dbReference type="Proteomes" id="UP000648187"/>
    </source>
</evidence>
<reference evidence="2" key="1">
    <citation type="submission" date="2020-08" db="EMBL/GenBank/DDBJ databases">
        <title>Spodoptera exigua strain:BAW_Kor-Di-RS1 Genome sequencing and assembly.</title>
        <authorList>
            <person name="Kim J."/>
            <person name="Nam H.Y."/>
            <person name="Kwon M."/>
            <person name="Choi J.H."/>
            <person name="Cho S.R."/>
            <person name="Kim G.-H."/>
        </authorList>
    </citation>
    <scope>NUCLEOTIDE SEQUENCE</scope>
    <source>
        <strain evidence="2">BAW_Kor-Di-RS1</strain>
        <tissue evidence="2">Whole-body</tissue>
    </source>
</reference>
<organism evidence="2 3">
    <name type="scientific">Spodoptera exigua</name>
    <name type="common">Beet armyworm</name>
    <name type="synonym">Noctua fulgens</name>
    <dbReference type="NCBI Taxonomy" id="7107"/>
    <lineage>
        <taxon>Eukaryota</taxon>
        <taxon>Metazoa</taxon>
        <taxon>Ecdysozoa</taxon>
        <taxon>Arthropoda</taxon>
        <taxon>Hexapoda</taxon>
        <taxon>Insecta</taxon>
        <taxon>Pterygota</taxon>
        <taxon>Neoptera</taxon>
        <taxon>Endopterygota</taxon>
        <taxon>Lepidoptera</taxon>
        <taxon>Glossata</taxon>
        <taxon>Ditrysia</taxon>
        <taxon>Noctuoidea</taxon>
        <taxon>Noctuidae</taxon>
        <taxon>Amphipyrinae</taxon>
        <taxon>Spodoptera</taxon>
    </lineage>
</organism>
<feature type="compositionally biased region" description="Basic and acidic residues" evidence="1">
    <location>
        <begin position="280"/>
        <end position="294"/>
    </location>
</feature>
<proteinExistence type="predicted"/>
<accession>A0A835GUY6</accession>
<dbReference type="Proteomes" id="UP000648187">
    <property type="component" value="Unassembled WGS sequence"/>
</dbReference>
<evidence type="ECO:0000256" key="1">
    <source>
        <dbReference type="SAM" id="MobiDB-lite"/>
    </source>
</evidence>